<dbReference type="InterPro" id="IPR036691">
    <property type="entry name" value="Endo/exonu/phosph_ase_sf"/>
</dbReference>
<reference evidence="3" key="1">
    <citation type="submission" date="2017-11" db="EMBL/GenBank/DDBJ databases">
        <authorList>
            <person name="Lima N.C."/>
            <person name="Parody-Merino A.M."/>
            <person name="Battley P.F."/>
            <person name="Fidler A.E."/>
            <person name="Prosdocimi F."/>
        </authorList>
    </citation>
    <scope>NUCLEOTIDE SEQUENCE [LARGE SCALE GENOMIC DNA]</scope>
</reference>
<dbReference type="OrthoDB" id="9401836at2759"/>
<evidence type="ECO:0008006" key="4">
    <source>
        <dbReference type="Google" id="ProtNLM"/>
    </source>
</evidence>
<proteinExistence type="predicted"/>
<dbReference type="SUPFAM" id="SSF56219">
    <property type="entry name" value="DNase I-like"/>
    <property type="match status" value="1"/>
</dbReference>
<sequence>MSFNSSAWALIPEAESVVSASNRCPEPGGGSQVSRRTPGVQHKGLPVIPASKSASLGAQLKCLYANPRSMGNKQEELETCACLQGYDHIGIMETWWDVSCDWNVGMEGCRVFRKDKQGRQGRGVALYVKDQLECMELCLGSYGELTESLWVRSSTASALATPSKSQKAKAWSGRMRYLPQQNKHLNVPPLVRGPKLNAVLKVGPHQCRVQGDDFFSSPDGRAISDTIQDATGLLGHLGTMLAHIQSAVNQQIQDLFHQAAFQPLSHKPVVFHGIFVTQVQDPALRLGQPWDGKNL</sequence>
<dbReference type="Gene3D" id="3.60.10.10">
    <property type="entry name" value="Endonuclease/exonuclease/phosphatase"/>
    <property type="match status" value="1"/>
</dbReference>
<reference evidence="3" key="2">
    <citation type="submission" date="2017-12" db="EMBL/GenBank/DDBJ databases">
        <title>Genome sequence of the Bar-tailed Godwit (Limosa lapponica baueri).</title>
        <authorList>
            <person name="Lima N.C.B."/>
            <person name="Parody-Merino A.M."/>
            <person name="Battley P.F."/>
            <person name="Fidler A.E."/>
            <person name="Prosdocimi F."/>
        </authorList>
    </citation>
    <scope>NUCLEOTIDE SEQUENCE [LARGE SCALE GENOMIC DNA]</scope>
</reference>
<keyword evidence="3" id="KW-1185">Reference proteome</keyword>
<evidence type="ECO:0000313" key="2">
    <source>
        <dbReference type="EMBL" id="PKU48831.1"/>
    </source>
</evidence>
<evidence type="ECO:0000256" key="1">
    <source>
        <dbReference type="SAM" id="MobiDB-lite"/>
    </source>
</evidence>
<dbReference type="AlphaFoldDB" id="A0A2I0US12"/>
<protein>
    <recommendedName>
        <fullName evidence="4">Rna-directed dna polymerase from mobile element jockey-like</fullName>
    </recommendedName>
</protein>
<dbReference type="Proteomes" id="UP000233556">
    <property type="component" value="Unassembled WGS sequence"/>
</dbReference>
<evidence type="ECO:0000313" key="3">
    <source>
        <dbReference type="Proteomes" id="UP000233556"/>
    </source>
</evidence>
<organism evidence="2 3">
    <name type="scientific">Limosa lapponica baueri</name>
    <dbReference type="NCBI Taxonomy" id="1758121"/>
    <lineage>
        <taxon>Eukaryota</taxon>
        <taxon>Metazoa</taxon>
        <taxon>Chordata</taxon>
        <taxon>Craniata</taxon>
        <taxon>Vertebrata</taxon>
        <taxon>Euteleostomi</taxon>
        <taxon>Archelosauria</taxon>
        <taxon>Archosauria</taxon>
        <taxon>Dinosauria</taxon>
        <taxon>Saurischia</taxon>
        <taxon>Theropoda</taxon>
        <taxon>Coelurosauria</taxon>
        <taxon>Aves</taxon>
        <taxon>Neognathae</taxon>
        <taxon>Neoaves</taxon>
        <taxon>Charadriiformes</taxon>
        <taxon>Scolopacidae</taxon>
        <taxon>Limosa</taxon>
    </lineage>
</organism>
<name>A0A2I0US12_LIMLA</name>
<accession>A0A2I0US12</accession>
<gene>
    <name evidence="2" type="ORF">llap_903</name>
</gene>
<feature type="region of interest" description="Disordered" evidence="1">
    <location>
        <begin position="20"/>
        <end position="42"/>
    </location>
</feature>
<dbReference type="EMBL" id="KZ505646">
    <property type="protein sequence ID" value="PKU48831.1"/>
    <property type="molecule type" value="Genomic_DNA"/>
</dbReference>